<protein>
    <recommendedName>
        <fullName evidence="5">Farnesoic acid O-methyl transferase domain-containing protein</fullName>
    </recommendedName>
</protein>
<reference evidence="3" key="1">
    <citation type="submission" date="2018-11" db="EMBL/GenBank/DDBJ databases">
        <authorList>
            <person name="Alioto T."/>
            <person name="Alioto T."/>
        </authorList>
    </citation>
    <scope>NUCLEOTIDE SEQUENCE</scope>
</reference>
<gene>
    <name evidence="3" type="ORF">MGAL_10B063892</name>
</gene>
<evidence type="ECO:0000313" key="3">
    <source>
        <dbReference type="EMBL" id="VDI07671.1"/>
    </source>
</evidence>
<evidence type="ECO:0000259" key="1">
    <source>
        <dbReference type="Pfam" id="PF00024"/>
    </source>
</evidence>
<keyword evidence="4" id="KW-1185">Reference proteome</keyword>
<feature type="domain" description="Farnesoic acid O-methyl transferase" evidence="2">
    <location>
        <begin position="37"/>
        <end position="162"/>
    </location>
</feature>
<name>A0A8B6CNZ0_MYTGA</name>
<feature type="domain" description="Apple" evidence="1">
    <location>
        <begin position="182"/>
        <end position="226"/>
    </location>
</feature>
<organism evidence="3 4">
    <name type="scientific">Mytilus galloprovincialis</name>
    <name type="common">Mediterranean mussel</name>
    <dbReference type="NCBI Taxonomy" id="29158"/>
    <lineage>
        <taxon>Eukaryota</taxon>
        <taxon>Metazoa</taxon>
        <taxon>Spiralia</taxon>
        <taxon>Lophotrochozoa</taxon>
        <taxon>Mollusca</taxon>
        <taxon>Bivalvia</taxon>
        <taxon>Autobranchia</taxon>
        <taxon>Pteriomorphia</taxon>
        <taxon>Mytilida</taxon>
        <taxon>Mytiloidea</taxon>
        <taxon>Mytilidae</taxon>
        <taxon>Mytilinae</taxon>
        <taxon>Mytilus</taxon>
    </lineage>
</organism>
<dbReference type="AlphaFoldDB" id="A0A8B6CNZ0"/>
<evidence type="ECO:0000313" key="4">
    <source>
        <dbReference type="Proteomes" id="UP000596742"/>
    </source>
</evidence>
<dbReference type="EMBL" id="UYJE01002079">
    <property type="protein sequence ID" value="VDI07671.1"/>
    <property type="molecule type" value="Genomic_DNA"/>
</dbReference>
<accession>A0A8B6CNZ0</accession>
<evidence type="ECO:0008006" key="5">
    <source>
        <dbReference type="Google" id="ProtNLM"/>
    </source>
</evidence>
<dbReference type="InterPro" id="IPR022041">
    <property type="entry name" value="Methyltransf_FA"/>
</dbReference>
<evidence type="ECO:0000259" key="2">
    <source>
        <dbReference type="Pfam" id="PF12248"/>
    </source>
</evidence>
<dbReference type="InterPro" id="IPR003609">
    <property type="entry name" value="Pan_app"/>
</dbReference>
<comment type="caution">
    <text evidence="3">The sequence shown here is derived from an EMBL/GenBank/DDBJ whole genome shotgun (WGS) entry which is preliminary data.</text>
</comment>
<dbReference type="Pfam" id="PF00024">
    <property type="entry name" value="PAN_1"/>
    <property type="match status" value="1"/>
</dbReference>
<dbReference type="OrthoDB" id="6058372at2759"/>
<dbReference type="Pfam" id="PF12248">
    <property type="entry name" value="Methyltransf_FA"/>
    <property type="match status" value="1"/>
</dbReference>
<dbReference type="Proteomes" id="UP000596742">
    <property type="component" value="Unassembled WGS sequence"/>
</dbReference>
<proteinExistence type="predicted"/>
<sequence>MEITTTDHGQLDGLLNPTIYLYYTRLSAYGIVPSSEQYIVVDVKSCGDAFVLLSASPNLVSDNFYELGFDVLSGFKFVFRRKSGTSYNYKYSKTIHGQKLLNCVEYRPFWISWNSGNIRVGKGNAVNFGKFYQWEDPNPISIEGVGIMSVHNGSTADWKFNNSSSIEANGRYTKCGERADMQSVATWKVKHRFACTVKCNTHDNCIGYSYNNKTTDCVLIAGNQMIKSIDDHDWVFYIKCLEGPHRCIYCG</sequence>